<dbReference type="Gene3D" id="2.60.60.40">
    <property type="match status" value="2"/>
</dbReference>
<dbReference type="Gene3D" id="3.20.20.80">
    <property type="entry name" value="Glycosidases"/>
    <property type="match status" value="1"/>
</dbReference>
<feature type="domain" description="Carbohydrate binding module xylan-binding" evidence="5">
    <location>
        <begin position="534"/>
        <end position="618"/>
    </location>
</feature>
<dbReference type="SUPFAM" id="SSF51445">
    <property type="entry name" value="(Trans)glycosidases"/>
    <property type="match status" value="1"/>
</dbReference>
<evidence type="ECO:0008006" key="8">
    <source>
        <dbReference type="Google" id="ProtNLM"/>
    </source>
</evidence>
<gene>
    <name evidence="6" type="ORF">OPKNFCMD_5549</name>
</gene>
<dbReference type="Pfam" id="PF16841">
    <property type="entry name" value="CBM60"/>
    <property type="match status" value="2"/>
</dbReference>
<protein>
    <recommendedName>
        <fullName evidence="8">Calx-beta domain-containing protein</fullName>
    </recommendedName>
</protein>
<proteinExistence type="predicted"/>
<dbReference type="InterPro" id="IPR038081">
    <property type="entry name" value="CalX-like_sf"/>
</dbReference>
<evidence type="ECO:0000313" key="6">
    <source>
        <dbReference type="EMBL" id="GJD52782.1"/>
    </source>
</evidence>
<reference evidence="6" key="2">
    <citation type="submission" date="2021-08" db="EMBL/GenBank/DDBJ databases">
        <authorList>
            <person name="Tani A."/>
            <person name="Ola A."/>
            <person name="Ogura Y."/>
            <person name="Katsura K."/>
            <person name="Hayashi T."/>
        </authorList>
    </citation>
    <scope>NUCLEOTIDE SEQUENCE</scope>
    <source>
        <strain evidence="6">KCTC 52305</strain>
    </source>
</reference>
<keyword evidence="1" id="KW-0732">Signal</keyword>
<evidence type="ECO:0000256" key="1">
    <source>
        <dbReference type="ARBA" id="ARBA00022729"/>
    </source>
</evidence>
<comment type="caution">
    <text evidence="6">The sequence shown here is derived from an EMBL/GenBank/DDBJ whole genome shotgun (WGS) entry which is preliminary data.</text>
</comment>
<keyword evidence="2" id="KW-0677">Repeat</keyword>
<dbReference type="InterPro" id="IPR003644">
    <property type="entry name" value="Calx_beta"/>
</dbReference>
<organism evidence="6 7">
    <name type="scientific">Methylobacterium crusticola</name>
    <dbReference type="NCBI Taxonomy" id="1697972"/>
    <lineage>
        <taxon>Bacteria</taxon>
        <taxon>Pseudomonadati</taxon>
        <taxon>Pseudomonadota</taxon>
        <taxon>Alphaproteobacteria</taxon>
        <taxon>Hyphomicrobiales</taxon>
        <taxon>Methylobacteriaceae</taxon>
        <taxon>Methylobacterium</taxon>
    </lineage>
</organism>
<keyword evidence="3" id="KW-0106">Calcium</keyword>
<dbReference type="Proteomes" id="UP001055167">
    <property type="component" value="Unassembled WGS sequence"/>
</dbReference>
<dbReference type="RefSeq" id="WP_238314023.1">
    <property type="nucleotide sequence ID" value="NZ_BPQH01000022.1"/>
</dbReference>
<sequence>MPPTAVRSDDLINSLGVDTHINYTDGEYASIDQVLSALRYLGIDHVRDAAPNPSQQGQAHFGAAADAGITFTFVANDPDPVLVVQRIHAFEAAHPGSVAGIEGPNEVNNWPVTYKGLTGVAAAQAYQQALANAVNADPLLKDIPVLGFTGYPVPSASDWNNIHPYPKNGDEPRAAIVTDLNGQNAADPGKPFAITEMGYHTSLTADTAGGWEGVDQATQAKLLLNAYMDAASLGSRSTFAYQLLDAYADPAGSNQESHFGLFGLGFTPKAAATAIRNLTTILRDDGSTASGFSPASLDYAVSGLPVSGHTFLTQSSDGAFQIIAWAEPDIWDEAADRALAAPTSPVTVSLGRTFASVDVYDPLVGTSPVRTLHNVASVDLGLSDHPLVVEVSGTALPSYAIAVSPAAVAEGNSGTGNTLTYTVTRSGGAAAATLAVGLSGTASSGTDYTTSLADGRVSFAAGATTASFTVTTRPDTAVEADETVVATLGAPSDGGAVTTAAATGTIANDDAAPAPAPNTPATATIGSGADQLLLRVSEDAYLGDAQYTVSVDGRQVGGTQTARAAHGAGQSDQLLVLGDWSAGSHTVAVSFLNDAYAGTSSTDRNLYVDGATYNGAAVPGAARTFLSAGTQGFAFQDTGSPQAGTAAPATIGSGADRLLLRVSEDAYLGDAQYTVSVDGRQVGGTQTARAAHGAGQSDQLLVLGDWSAGSHTVAVSFLNDAYAGTSSTDRNLYVDGATYNGAAVPGAARTLLSAGAQAFAFQDAG</sequence>
<dbReference type="Gene3D" id="2.60.40.2030">
    <property type="match status" value="1"/>
</dbReference>
<evidence type="ECO:0000259" key="5">
    <source>
        <dbReference type="Pfam" id="PF16841"/>
    </source>
</evidence>
<dbReference type="EMBL" id="BPQH01000022">
    <property type="protein sequence ID" value="GJD52782.1"/>
    <property type="molecule type" value="Genomic_DNA"/>
</dbReference>
<dbReference type="Pfam" id="PF03160">
    <property type="entry name" value="Calx-beta"/>
    <property type="match status" value="1"/>
</dbReference>
<feature type="domain" description="Carbohydrate binding module xylan-binding" evidence="5">
    <location>
        <begin position="660"/>
        <end position="743"/>
    </location>
</feature>
<keyword evidence="7" id="KW-1185">Reference proteome</keyword>
<accession>A0ABQ4R524</accession>
<dbReference type="InterPro" id="IPR031768">
    <property type="entry name" value="CBM60_xylan-bd"/>
</dbReference>
<evidence type="ECO:0000256" key="2">
    <source>
        <dbReference type="ARBA" id="ARBA00022737"/>
    </source>
</evidence>
<evidence type="ECO:0000313" key="7">
    <source>
        <dbReference type="Proteomes" id="UP001055167"/>
    </source>
</evidence>
<evidence type="ECO:0000259" key="4">
    <source>
        <dbReference type="Pfam" id="PF03160"/>
    </source>
</evidence>
<reference evidence="6" key="1">
    <citation type="journal article" date="2021" name="Front. Microbiol.">
        <title>Comprehensive Comparative Genomics and Phenotyping of Methylobacterium Species.</title>
        <authorList>
            <person name="Alessa O."/>
            <person name="Ogura Y."/>
            <person name="Fujitani Y."/>
            <person name="Takami H."/>
            <person name="Hayashi T."/>
            <person name="Sahin N."/>
            <person name="Tani A."/>
        </authorList>
    </citation>
    <scope>NUCLEOTIDE SEQUENCE</scope>
    <source>
        <strain evidence="6">KCTC 52305</strain>
    </source>
</reference>
<dbReference type="SUPFAM" id="SSF141072">
    <property type="entry name" value="CalX-like"/>
    <property type="match status" value="1"/>
</dbReference>
<name>A0ABQ4R524_9HYPH</name>
<feature type="domain" description="Calx-beta" evidence="4">
    <location>
        <begin position="422"/>
        <end position="510"/>
    </location>
</feature>
<evidence type="ECO:0000256" key="3">
    <source>
        <dbReference type="ARBA" id="ARBA00022837"/>
    </source>
</evidence>
<dbReference type="InterPro" id="IPR017853">
    <property type="entry name" value="GH"/>
</dbReference>